<dbReference type="PROSITE" id="PS00455">
    <property type="entry name" value="AMP_BINDING"/>
    <property type="match status" value="1"/>
</dbReference>
<dbReference type="InterPro" id="IPR000873">
    <property type="entry name" value="AMP-dep_synth/lig_dom"/>
</dbReference>
<dbReference type="InterPro" id="IPR020845">
    <property type="entry name" value="AMP-binding_CS"/>
</dbReference>
<dbReference type="AlphaFoldDB" id="A0A5P8P0V8"/>
<dbReference type="Gene3D" id="3.40.50.12780">
    <property type="entry name" value="N-terminal domain of ligase-like"/>
    <property type="match status" value="1"/>
</dbReference>
<keyword evidence="4" id="KW-0436">Ligase</keyword>
<reference evidence="4 5" key="1">
    <citation type="submission" date="2019-09" db="EMBL/GenBank/DDBJ databases">
        <title>Sulfurimonas gotlandica sp. nov., a chemoautotrophic and psychrotolerant epsilonproteobacterium isolated from a pelagic redoxcline, and an emended description of the genus Sulfurimonas.</title>
        <authorList>
            <person name="Wang S."/>
            <person name="Jiang L."/>
            <person name="Shao S."/>
        </authorList>
    </citation>
    <scope>NUCLEOTIDE SEQUENCE [LARGE SCALE GENOMIC DNA]</scope>
    <source>
        <strain evidence="4 5">GYSZ_1</strain>
    </source>
</reference>
<dbReference type="GO" id="GO:0016020">
    <property type="term" value="C:membrane"/>
    <property type="evidence" value="ECO:0007669"/>
    <property type="project" value="TreeGrafter"/>
</dbReference>
<dbReference type="PANTHER" id="PTHR43272">
    <property type="entry name" value="LONG-CHAIN-FATTY-ACID--COA LIGASE"/>
    <property type="match status" value="1"/>
</dbReference>
<dbReference type="PANTHER" id="PTHR43272:SF33">
    <property type="entry name" value="AMP-BINDING DOMAIN-CONTAINING PROTEIN-RELATED"/>
    <property type="match status" value="1"/>
</dbReference>
<organism evidence="4 5">
    <name type="scientific">Sulfurimonas lithotrophica</name>
    <dbReference type="NCBI Taxonomy" id="2590022"/>
    <lineage>
        <taxon>Bacteria</taxon>
        <taxon>Pseudomonadati</taxon>
        <taxon>Campylobacterota</taxon>
        <taxon>Epsilonproteobacteria</taxon>
        <taxon>Campylobacterales</taxon>
        <taxon>Sulfurimonadaceae</taxon>
        <taxon>Sulfurimonas</taxon>
    </lineage>
</organism>
<dbReference type="SUPFAM" id="SSF56801">
    <property type="entry name" value="Acetyl-CoA synthetase-like"/>
    <property type="match status" value="1"/>
</dbReference>
<name>A0A5P8P0V8_9BACT</name>
<gene>
    <name evidence="4" type="ORF">FJR48_06250</name>
</gene>
<dbReference type="OrthoDB" id="9765680at2"/>
<accession>A0A5P8P0V8</accession>
<evidence type="ECO:0000256" key="1">
    <source>
        <dbReference type="ARBA" id="ARBA00022741"/>
    </source>
</evidence>
<keyword evidence="5" id="KW-1185">Reference proteome</keyword>
<dbReference type="GO" id="GO:0005524">
    <property type="term" value="F:ATP binding"/>
    <property type="evidence" value="ECO:0007669"/>
    <property type="project" value="UniProtKB-KW"/>
</dbReference>
<protein>
    <submittedName>
        <fullName evidence="4">Long-chain fatty acid--CoA ligase</fullName>
    </submittedName>
</protein>
<evidence type="ECO:0000313" key="4">
    <source>
        <dbReference type="EMBL" id="QFR49348.1"/>
    </source>
</evidence>
<feature type="domain" description="AMP-dependent synthetase/ligase" evidence="3">
    <location>
        <begin position="17"/>
        <end position="411"/>
    </location>
</feature>
<dbReference type="RefSeq" id="WP_152307291.1">
    <property type="nucleotide sequence ID" value="NZ_CP043617.1"/>
</dbReference>
<dbReference type="EMBL" id="CP043617">
    <property type="protein sequence ID" value="QFR49348.1"/>
    <property type="molecule type" value="Genomic_DNA"/>
</dbReference>
<dbReference type="InterPro" id="IPR042099">
    <property type="entry name" value="ANL_N_sf"/>
</dbReference>
<dbReference type="GO" id="GO:0004467">
    <property type="term" value="F:long-chain fatty acid-CoA ligase activity"/>
    <property type="evidence" value="ECO:0007669"/>
    <property type="project" value="TreeGrafter"/>
</dbReference>
<keyword evidence="1" id="KW-0547">Nucleotide-binding</keyword>
<sequence>MHYPYENIKDFTLRSFLQRSASVYPQRPFVSYVGNTPITYDEFYKNVLHTSNQLKELGIKKDDKVLLLSENMPNWSIAYFSIVYIGAVVVPVLPDFHPSDVHHIIRHAEVNGVFVSEKHQQTIEEFEHKEIDFVINLESLSIIDELSNEKYIQKHKKLAQKNPDNFTDENIFIDDNDLACIIYTSGTTGHSKGVMLTHKNLTTNAMSTHSIIDITPNDIFLSILPLSHVFEGTVGMLVPMLHGSSVQYIKKTPTPSVLLKAFEVAKPTFILSVPLVIEKIYKNKVLSKFNSSLVTKNLYKVPYFRKKLNKIAAKKLVKTFGGRLRFFAIGGAGVPGYVEQFLHEGDFPYIVGYGLTETSPLLCATPSTMKTKIKSTGPSMYGVEIDIRNKHNITGEGEIFARSPSVMIGYYKDKEKTKEVLDADGWFHTGDLGYIDDEGYLFISGRSKNMILGPSGENIYPEQIESIINEHELVLDSLMLEQNGKLIAKIHLDYEKIDELYHGESKSSDEVLENINILLEEMRQEVNSKVSSFSRMVKFEEQREPFIKTPTKKIKRYLYQN</sequence>
<dbReference type="Proteomes" id="UP000326944">
    <property type="component" value="Chromosome"/>
</dbReference>
<evidence type="ECO:0000313" key="5">
    <source>
        <dbReference type="Proteomes" id="UP000326944"/>
    </source>
</evidence>
<dbReference type="KEGG" id="sulg:FJR48_06250"/>
<evidence type="ECO:0000259" key="3">
    <source>
        <dbReference type="Pfam" id="PF00501"/>
    </source>
</evidence>
<dbReference type="Pfam" id="PF00501">
    <property type="entry name" value="AMP-binding"/>
    <property type="match status" value="1"/>
</dbReference>
<evidence type="ECO:0000256" key="2">
    <source>
        <dbReference type="ARBA" id="ARBA00022840"/>
    </source>
</evidence>
<keyword evidence="2" id="KW-0067">ATP-binding</keyword>
<proteinExistence type="predicted"/>